<gene>
    <name evidence="2" type="ordered locus">Tter_2626</name>
</gene>
<feature type="transmembrane region" description="Helical" evidence="1">
    <location>
        <begin position="63"/>
        <end position="84"/>
    </location>
</feature>
<keyword evidence="1" id="KW-0472">Membrane</keyword>
<evidence type="ECO:0000313" key="2">
    <source>
        <dbReference type="EMBL" id="ACZ43514.1"/>
    </source>
</evidence>
<keyword evidence="3" id="KW-1185">Reference proteome</keyword>
<dbReference type="EMBL" id="CP001826">
    <property type="protein sequence ID" value="ACZ43514.1"/>
    <property type="molecule type" value="Genomic_DNA"/>
</dbReference>
<dbReference type="HOGENOM" id="CLU_1408162_0_0_0"/>
<keyword evidence="1" id="KW-1133">Transmembrane helix</keyword>
<proteinExistence type="predicted"/>
<reference evidence="3" key="1">
    <citation type="journal article" date="2010" name="Stand. Genomic Sci.">
        <title>Complete genome sequence of 'Thermobaculum terrenum' type strain (YNP1).</title>
        <authorList>
            <person name="Kiss H."/>
            <person name="Cleland D."/>
            <person name="Lapidus A."/>
            <person name="Lucas S."/>
            <person name="Glavina Del Rio T."/>
            <person name="Nolan M."/>
            <person name="Tice H."/>
            <person name="Han C."/>
            <person name="Goodwin L."/>
            <person name="Pitluck S."/>
            <person name="Liolios K."/>
            <person name="Ivanova N."/>
            <person name="Mavromatis K."/>
            <person name="Ovchinnikova G."/>
            <person name="Pati A."/>
            <person name="Chen A."/>
            <person name="Palaniappan K."/>
            <person name="Land M."/>
            <person name="Hauser L."/>
            <person name="Chang Y."/>
            <person name="Jeffries C."/>
            <person name="Lu M."/>
            <person name="Brettin T."/>
            <person name="Detter J."/>
            <person name="Goker M."/>
            <person name="Tindall B."/>
            <person name="Beck B."/>
            <person name="McDermott T."/>
            <person name="Woyke T."/>
            <person name="Bristow J."/>
            <person name="Eisen J."/>
            <person name="Markowitz V."/>
            <person name="Hugenholtz P."/>
            <person name="Kyrpides N."/>
            <person name="Klenk H."/>
            <person name="Cheng J."/>
        </authorList>
    </citation>
    <scope>NUCLEOTIDE SEQUENCE [LARGE SCALE GENOMIC DNA]</scope>
    <source>
        <strain evidence="3">ATCC BAA-798 / YNP1</strain>
    </source>
</reference>
<accession>D1CIE3</accession>
<dbReference type="RefSeq" id="WP_012876545.1">
    <property type="nucleotide sequence ID" value="NC_013526.1"/>
</dbReference>
<sequence>MNALNRLLMVLLSAALLVGGIIVFIYSLGLFGYDLQSLWEGAQLSAWRDSIVQLVSQLEQGRAPAATVAVLVLVLLVCLVLLVLELRPARPACARLTEDVCLHPRVVDAGAEQVLESDAAVLDSRRGVKLYRRGGVGLRALALVRRGEDLSQVRARLDANLRRSLVESWGVPLRKMSLDCREIDPRRAKVRVK</sequence>
<dbReference type="Proteomes" id="UP000000323">
    <property type="component" value="Chromosome 2"/>
</dbReference>
<dbReference type="eggNOG" id="ENOG50343TI">
    <property type="taxonomic scope" value="Bacteria"/>
</dbReference>
<keyword evidence="1" id="KW-0812">Transmembrane</keyword>
<dbReference type="KEGG" id="ttr:Tter_2626"/>
<evidence type="ECO:0000313" key="3">
    <source>
        <dbReference type="Proteomes" id="UP000000323"/>
    </source>
</evidence>
<feature type="transmembrane region" description="Helical" evidence="1">
    <location>
        <begin position="7"/>
        <end position="29"/>
    </location>
</feature>
<evidence type="ECO:0008006" key="4">
    <source>
        <dbReference type="Google" id="ProtNLM"/>
    </source>
</evidence>
<dbReference type="AlphaFoldDB" id="D1CIE3"/>
<protein>
    <recommendedName>
        <fullName evidence="4">Alkaline shock response membrane anchor protein AmaP</fullName>
    </recommendedName>
</protein>
<organism evidence="2 3">
    <name type="scientific">Thermobaculum terrenum (strain ATCC BAA-798 / CCMEE 7001 / YNP1)</name>
    <dbReference type="NCBI Taxonomy" id="525904"/>
    <lineage>
        <taxon>Bacteria</taxon>
        <taxon>Bacillati</taxon>
        <taxon>Chloroflexota</taxon>
        <taxon>Chloroflexia</taxon>
        <taxon>Candidatus Thermobaculales</taxon>
        <taxon>Candidatus Thermobaculaceae</taxon>
        <taxon>Thermobaculum</taxon>
    </lineage>
</organism>
<dbReference type="STRING" id="525904.Tter_2626"/>
<name>D1CIE3_THET1</name>
<evidence type="ECO:0000256" key="1">
    <source>
        <dbReference type="SAM" id="Phobius"/>
    </source>
</evidence>